<feature type="signal peptide" evidence="1">
    <location>
        <begin position="1"/>
        <end position="19"/>
    </location>
</feature>
<protein>
    <submittedName>
        <fullName evidence="3">Uncharacterized protein</fullName>
    </submittedName>
</protein>
<organism evidence="2 3">
    <name type="scientific">Romanomermis culicivorax</name>
    <name type="common">Nematode worm</name>
    <dbReference type="NCBI Taxonomy" id="13658"/>
    <lineage>
        <taxon>Eukaryota</taxon>
        <taxon>Metazoa</taxon>
        <taxon>Ecdysozoa</taxon>
        <taxon>Nematoda</taxon>
        <taxon>Enoplea</taxon>
        <taxon>Dorylaimia</taxon>
        <taxon>Mermithida</taxon>
        <taxon>Mermithoidea</taxon>
        <taxon>Mermithidae</taxon>
        <taxon>Romanomermis</taxon>
    </lineage>
</organism>
<proteinExistence type="predicted"/>
<keyword evidence="1" id="KW-0732">Signal</keyword>
<evidence type="ECO:0000313" key="2">
    <source>
        <dbReference type="Proteomes" id="UP000887565"/>
    </source>
</evidence>
<accession>A0A915HWF4</accession>
<dbReference type="WBParaSite" id="nRc.2.0.1.t06130-RA">
    <property type="protein sequence ID" value="nRc.2.0.1.t06130-RA"/>
    <property type="gene ID" value="nRc.2.0.1.g06130"/>
</dbReference>
<dbReference type="AlphaFoldDB" id="A0A915HWF4"/>
<dbReference type="Proteomes" id="UP000887565">
    <property type="component" value="Unplaced"/>
</dbReference>
<sequence length="114" mass="12746">MTSGIVAVVVGKAVLLTHCWQCGEIEVDTWAMRKIGSANSVTSSRRAGVQNGLDIRMCEKIDADDTLILSVVVENYALDHMFTERRFHCNNHWTMSVDNSAIGNFDLSTNWELK</sequence>
<evidence type="ECO:0000313" key="3">
    <source>
        <dbReference type="WBParaSite" id="nRc.2.0.1.t06130-RA"/>
    </source>
</evidence>
<keyword evidence="2" id="KW-1185">Reference proteome</keyword>
<evidence type="ECO:0000256" key="1">
    <source>
        <dbReference type="SAM" id="SignalP"/>
    </source>
</evidence>
<reference evidence="3" key="1">
    <citation type="submission" date="2022-11" db="UniProtKB">
        <authorList>
            <consortium name="WormBaseParasite"/>
        </authorList>
    </citation>
    <scope>IDENTIFICATION</scope>
</reference>
<feature type="chain" id="PRO_5037104007" evidence="1">
    <location>
        <begin position="20"/>
        <end position="114"/>
    </location>
</feature>
<name>A0A915HWF4_ROMCU</name>